<keyword evidence="3" id="KW-1185">Reference proteome</keyword>
<evidence type="ECO:0000313" key="2">
    <source>
        <dbReference type="EMBL" id="MEI4768148.1"/>
    </source>
</evidence>
<dbReference type="InterPro" id="IPR050276">
    <property type="entry name" value="MshD_Acetyltransferase"/>
</dbReference>
<name>A0ABU8EZG8_9BACI</name>
<evidence type="ECO:0000313" key="3">
    <source>
        <dbReference type="Proteomes" id="UP001364890"/>
    </source>
</evidence>
<evidence type="ECO:0000259" key="1">
    <source>
        <dbReference type="PROSITE" id="PS51186"/>
    </source>
</evidence>
<organism evidence="2 3">
    <name type="scientific">Psychrobacillus mangrovi</name>
    <dbReference type="NCBI Taxonomy" id="3117745"/>
    <lineage>
        <taxon>Bacteria</taxon>
        <taxon>Bacillati</taxon>
        <taxon>Bacillota</taxon>
        <taxon>Bacilli</taxon>
        <taxon>Bacillales</taxon>
        <taxon>Bacillaceae</taxon>
        <taxon>Psychrobacillus</taxon>
    </lineage>
</organism>
<dbReference type="Gene3D" id="3.40.630.30">
    <property type="match status" value="1"/>
</dbReference>
<proteinExistence type="predicted"/>
<dbReference type="CDD" id="cd04301">
    <property type="entry name" value="NAT_SF"/>
    <property type="match status" value="1"/>
</dbReference>
<dbReference type="PANTHER" id="PTHR43617">
    <property type="entry name" value="L-AMINO ACID N-ACETYLTRANSFERASE"/>
    <property type="match status" value="1"/>
</dbReference>
<reference evidence="2 3" key="1">
    <citation type="submission" date="2024-01" db="EMBL/GenBank/DDBJ databases">
        <title>Seven novel Bacillus-like species.</title>
        <authorList>
            <person name="Liu G."/>
        </authorList>
    </citation>
    <scope>NUCLEOTIDE SEQUENCE [LARGE SCALE GENOMIC DNA]</scope>
    <source>
        <strain evidence="2 3">FJAT-51614</strain>
    </source>
</reference>
<gene>
    <name evidence="2" type="ORF">WAX74_00555</name>
</gene>
<dbReference type="Pfam" id="PF13673">
    <property type="entry name" value="Acetyltransf_10"/>
    <property type="match status" value="1"/>
</dbReference>
<protein>
    <submittedName>
        <fullName evidence="2">GNAT family N-acetyltransferase</fullName>
    </submittedName>
</protein>
<feature type="domain" description="N-acetyltransferase" evidence="1">
    <location>
        <begin position="140"/>
        <end position="272"/>
    </location>
</feature>
<comment type="caution">
    <text evidence="2">The sequence shown here is derived from an EMBL/GenBank/DDBJ whole genome shotgun (WGS) entry which is preliminary data.</text>
</comment>
<dbReference type="PROSITE" id="PS51186">
    <property type="entry name" value="GNAT"/>
    <property type="match status" value="1"/>
</dbReference>
<accession>A0ABU8EZG8</accession>
<dbReference type="PANTHER" id="PTHR43617:SF20">
    <property type="entry name" value="N-ALPHA-ACETYLTRANSFERASE RIMI"/>
    <property type="match status" value="1"/>
</dbReference>
<dbReference type="EMBL" id="JBAWSY010000001">
    <property type="protein sequence ID" value="MEI4768148.1"/>
    <property type="molecule type" value="Genomic_DNA"/>
</dbReference>
<dbReference type="InterPro" id="IPR000182">
    <property type="entry name" value="GNAT_dom"/>
</dbReference>
<dbReference type="Proteomes" id="UP001364890">
    <property type="component" value="Unassembled WGS sequence"/>
</dbReference>
<dbReference type="SUPFAM" id="SSF55729">
    <property type="entry name" value="Acyl-CoA N-acyltransferases (Nat)"/>
    <property type="match status" value="2"/>
</dbReference>
<dbReference type="InterPro" id="IPR016181">
    <property type="entry name" value="Acyl_CoA_acyltransferase"/>
</dbReference>
<sequence>MLSKQQLLDIEKLQIECEEHDRIQLKLNWDMLSNRASEDLDFLLYKNNELIAFLALYPFGSTVEVCGMVKPSERRNKHFVTLFKQGMTVAKEKAFKKILLNSPASSREGKAFLSNCGAIYSFSEHQMVWEEQSIKIVDGFTLRHASKDDLDIRIRLSVEGFGLSKEDAAAMESRIESDQDSDMLMIDVDNKTVGKIRVKRENNETWIYGFSILPEHRGKGLGRKVLNKIVKEQSQSGYSVHLEVETDNGLALKLYESIGFKVVHAQDYYIYN</sequence>
<dbReference type="RefSeq" id="WP_336495706.1">
    <property type="nucleotide sequence ID" value="NZ_JBAWSY010000001.1"/>
</dbReference>